<dbReference type="InterPro" id="IPR029442">
    <property type="entry name" value="GyrI-like"/>
</dbReference>
<accession>A0ABS7XWD8</accession>
<sequence>MKALKYIILLLLIFIIGFSIYVAVQPNEFSFERSRTINAPAALLYQKVNDYKEWPSFSPWMEQDPDANIFYGESSIGENASYSWKGDILGEGQMTTLAVKADKSISQLIEFTAPFEAKSNINWTFEALEDGTKVTWAMNGKQDFVSKLFTTVMGSIESETGPNFERGLYKLDSLVTKDMARYNIKINGITEYGGGFYIYKTTNANATNISSKMGENFAAVMQFMGSNGIVPYGMPMTVYNIMEEDNVIMSNGLPVNERHTIPDDADVSLGYIPKTKVLKATLQGNYTNLSKAWETTMNHLTENALVQSDLKPFEVYINDPGDFPNPGDWITEIYIPLKD</sequence>
<reference evidence="5" key="1">
    <citation type="submission" date="2023-07" db="EMBL/GenBank/DDBJ databases">
        <authorList>
            <person name="Yue Y."/>
        </authorList>
    </citation>
    <scope>NUCLEOTIDE SEQUENCE [LARGE SCALE GENOMIC DNA]</scope>
    <source>
        <strain evidence="5">D23</strain>
    </source>
</reference>
<dbReference type="Pfam" id="PF06445">
    <property type="entry name" value="GyrI-like"/>
    <property type="match status" value="1"/>
</dbReference>
<evidence type="ECO:0000313" key="5">
    <source>
        <dbReference type="Proteomes" id="UP001198901"/>
    </source>
</evidence>
<protein>
    <submittedName>
        <fullName evidence="4">GyrI-like domain-containing protein</fullName>
    </submittedName>
</protein>
<dbReference type="SUPFAM" id="SSF55961">
    <property type="entry name" value="Bet v1-like"/>
    <property type="match status" value="1"/>
</dbReference>
<dbReference type="CDD" id="cd07818">
    <property type="entry name" value="SRPBCC_1"/>
    <property type="match status" value="1"/>
</dbReference>
<evidence type="ECO:0000259" key="3">
    <source>
        <dbReference type="SMART" id="SM00871"/>
    </source>
</evidence>
<evidence type="ECO:0000256" key="1">
    <source>
        <dbReference type="ARBA" id="ARBA00008918"/>
    </source>
</evidence>
<dbReference type="InterPro" id="IPR005031">
    <property type="entry name" value="COQ10_START"/>
</dbReference>
<evidence type="ECO:0000256" key="2">
    <source>
        <dbReference type="SAM" id="Phobius"/>
    </source>
</evidence>
<dbReference type="RefSeq" id="WP_224531329.1">
    <property type="nucleotide sequence ID" value="NZ_JAIUJR010000011.1"/>
</dbReference>
<dbReference type="Proteomes" id="UP001198901">
    <property type="component" value="Unassembled WGS sequence"/>
</dbReference>
<dbReference type="InterPro" id="IPR011256">
    <property type="entry name" value="Reg_factor_effector_dom_sf"/>
</dbReference>
<comment type="caution">
    <text evidence="4">The sequence shown here is derived from an EMBL/GenBank/DDBJ whole genome shotgun (WGS) entry which is preliminary data.</text>
</comment>
<name>A0ABS7XWD8_9FLAO</name>
<dbReference type="Gene3D" id="3.30.530.20">
    <property type="match status" value="1"/>
</dbReference>
<proteinExistence type="inferred from homology"/>
<dbReference type="InterPro" id="IPR010499">
    <property type="entry name" value="AraC_E-bd"/>
</dbReference>
<feature type="domain" description="AraC effector-binding" evidence="3">
    <location>
        <begin position="182"/>
        <end position="338"/>
    </location>
</feature>
<keyword evidence="5" id="KW-1185">Reference proteome</keyword>
<evidence type="ECO:0000313" key="4">
    <source>
        <dbReference type="EMBL" id="MCA0133718.1"/>
    </source>
</evidence>
<dbReference type="Gene3D" id="3.20.80.10">
    <property type="entry name" value="Regulatory factor, effector binding domain"/>
    <property type="match status" value="1"/>
</dbReference>
<dbReference type="EMBL" id="JAIUJR010000011">
    <property type="protein sequence ID" value="MCA0133718.1"/>
    <property type="molecule type" value="Genomic_DNA"/>
</dbReference>
<keyword evidence="2" id="KW-0472">Membrane</keyword>
<feature type="transmembrane region" description="Helical" evidence="2">
    <location>
        <begin position="6"/>
        <end position="24"/>
    </location>
</feature>
<keyword evidence="2" id="KW-1133">Transmembrane helix</keyword>
<dbReference type="SUPFAM" id="SSF55136">
    <property type="entry name" value="Probable bacterial effector-binding domain"/>
    <property type="match status" value="1"/>
</dbReference>
<keyword evidence="2" id="KW-0812">Transmembrane</keyword>
<dbReference type="Pfam" id="PF03364">
    <property type="entry name" value="Polyketide_cyc"/>
    <property type="match status" value="1"/>
</dbReference>
<dbReference type="InterPro" id="IPR023393">
    <property type="entry name" value="START-like_dom_sf"/>
</dbReference>
<gene>
    <name evidence="4" type="ORF">LBU54_14065</name>
</gene>
<comment type="similarity">
    <text evidence="1">Belongs to the ribosome association toxin RatA family.</text>
</comment>
<organism evidence="4 5">
    <name type="scientific">Winogradskyella alexanderae</name>
    <dbReference type="NCBI Taxonomy" id="2877123"/>
    <lineage>
        <taxon>Bacteria</taxon>
        <taxon>Pseudomonadati</taxon>
        <taxon>Bacteroidota</taxon>
        <taxon>Flavobacteriia</taxon>
        <taxon>Flavobacteriales</taxon>
        <taxon>Flavobacteriaceae</taxon>
        <taxon>Winogradskyella</taxon>
    </lineage>
</organism>
<dbReference type="SMART" id="SM00871">
    <property type="entry name" value="AraC_E_bind"/>
    <property type="match status" value="1"/>
</dbReference>